<dbReference type="PROSITE" id="PS50011">
    <property type="entry name" value="PROTEIN_KINASE_DOM"/>
    <property type="match status" value="1"/>
</dbReference>
<dbReference type="SMART" id="SM00220">
    <property type="entry name" value="S_TKc"/>
    <property type="match status" value="1"/>
</dbReference>
<dbReference type="PROSITE" id="PS00108">
    <property type="entry name" value="PROTEIN_KINASE_ST"/>
    <property type="match status" value="1"/>
</dbReference>
<dbReference type="Pfam" id="PF00069">
    <property type="entry name" value="Pkinase"/>
    <property type="match status" value="1"/>
</dbReference>
<evidence type="ECO:0000256" key="5">
    <source>
        <dbReference type="ARBA" id="ARBA00022840"/>
    </source>
</evidence>
<dbReference type="InterPro" id="IPR000719">
    <property type="entry name" value="Prot_kinase_dom"/>
</dbReference>
<keyword evidence="2" id="KW-0808">Transferase</keyword>
<dbReference type="KEGG" id="soe:110777134"/>
<organism evidence="7 8">
    <name type="scientific">Spinacia oleracea</name>
    <name type="common">Spinach</name>
    <dbReference type="NCBI Taxonomy" id="3562"/>
    <lineage>
        <taxon>Eukaryota</taxon>
        <taxon>Viridiplantae</taxon>
        <taxon>Streptophyta</taxon>
        <taxon>Embryophyta</taxon>
        <taxon>Tracheophyta</taxon>
        <taxon>Spermatophyta</taxon>
        <taxon>Magnoliopsida</taxon>
        <taxon>eudicotyledons</taxon>
        <taxon>Gunneridae</taxon>
        <taxon>Pentapetalae</taxon>
        <taxon>Caryophyllales</taxon>
        <taxon>Chenopodiaceae</taxon>
        <taxon>Chenopodioideae</taxon>
        <taxon>Anserineae</taxon>
        <taxon>Spinacia</taxon>
    </lineage>
</organism>
<keyword evidence="3" id="KW-0547">Nucleotide-binding</keyword>
<dbReference type="RefSeq" id="XP_021837441.2">
    <property type="nucleotide sequence ID" value="XM_021981749.2"/>
</dbReference>
<keyword evidence="5" id="KW-0067">ATP-binding</keyword>
<dbReference type="GO" id="GO:0004674">
    <property type="term" value="F:protein serine/threonine kinase activity"/>
    <property type="evidence" value="ECO:0000318"/>
    <property type="project" value="GO_Central"/>
</dbReference>
<name>A0A9R0HV76_SPIOL</name>
<gene>
    <name evidence="8" type="primary">LOC110777134</name>
</gene>
<dbReference type="GO" id="GO:0007165">
    <property type="term" value="P:signal transduction"/>
    <property type="evidence" value="ECO:0000318"/>
    <property type="project" value="GO_Central"/>
</dbReference>
<dbReference type="GO" id="GO:0005524">
    <property type="term" value="F:ATP binding"/>
    <property type="evidence" value="ECO:0007669"/>
    <property type="project" value="UniProtKB-KW"/>
</dbReference>
<dbReference type="SUPFAM" id="SSF56112">
    <property type="entry name" value="Protein kinase-like (PK-like)"/>
    <property type="match status" value="1"/>
</dbReference>
<dbReference type="GeneID" id="110777134"/>
<evidence type="ECO:0000259" key="6">
    <source>
        <dbReference type="PROSITE" id="PS50011"/>
    </source>
</evidence>
<evidence type="ECO:0000256" key="1">
    <source>
        <dbReference type="ARBA" id="ARBA00022527"/>
    </source>
</evidence>
<protein>
    <submittedName>
        <fullName evidence="8">CBL-interacting serine/threonine-protein kinase 14</fullName>
    </submittedName>
</protein>
<keyword evidence="4 8" id="KW-0418">Kinase</keyword>
<proteinExistence type="predicted"/>
<keyword evidence="7" id="KW-1185">Reference proteome</keyword>
<evidence type="ECO:0000313" key="7">
    <source>
        <dbReference type="Proteomes" id="UP000813463"/>
    </source>
</evidence>
<dbReference type="Gene3D" id="1.10.510.10">
    <property type="entry name" value="Transferase(Phosphotransferase) domain 1"/>
    <property type="match status" value="1"/>
</dbReference>
<evidence type="ECO:0000313" key="8">
    <source>
        <dbReference type="RefSeq" id="XP_021837441.2"/>
    </source>
</evidence>
<dbReference type="Proteomes" id="UP000813463">
    <property type="component" value="Chromosome 3"/>
</dbReference>
<reference evidence="7" key="1">
    <citation type="journal article" date="2021" name="Nat. Commun.">
        <title>Genomic analyses provide insights into spinach domestication and the genetic basis of agronomic traits.</title>
        <authorList>
            <person name="Cai X."/>
            <person name="Sun X."/>
            <person name="Xu C."/>
            <person name="Sun H."/>
            <person name="Wang X."/>
            <person name="Ge C."/>
            <person name="Zhang Z."/>
            <person name="Wang Q."/>
            <person name="Fei Z."/>
            <person name="Jiao C."/>
            <person name="Wang Q."/>
        </authorList>
    </citation>
    <scope>NUCLEOTIDE SEQUENCE [LARGE SCALE GENOMIC DNA]</scope>
    <source>
        <strain evidence="7">cv. Varoflay</strain>
    </source>
</reference>
<accession>A0A9R0HV76</accession>
<dbReference type="InterPro" id="IPR008271">
    <property type="entry name" value="Ser/Thr_kinase_AS"/>
</dbReference>
<dbReference type="PIRSF" id="PIRSF000654">
    <property type="entry name" value="Integrin-linked_kinase"/>
    <property type="match status" value="1"/>
</dbReference>
<feature type="domain" description="Protein kinase" evidence="6">
    <location>
        <begin position="10"/>
        <end position="264"/>
    </location>
</feature>
<evidence type="ECO:0000256" key="3">
    <source>
        <dbReference type="ARBA" id="ARBA00022741"/>
    </source>
</evidence>
<evidence type="ECO:0000256" key="4">
    <source>
        <dbReference type="ARBA" id="ARBA00022777"/>
    </source>
</evidence>
<dbReference type="PANTHER" id="PTHR43895">
    <property type="entry name" value="CALCIUM/CALMODULIN-DEPENDENT PROTEIN KINASE KINASE-RELATED"/>
    <property type="match status" value="1"/>
</dbReference>
<dbReference type="AlphaFoldDB" id="A0A9R0HV76"/>
<keyword evidence="1" id="KW-0723">Serine/threonine-protein kinase</keyword>
<sequence>MPERHFSGKYKLTKLLNNGTYAKVYQAKDTRTGDTVAIKSFDSPHNLDVVEIQAMSRLNHRHVTKLVEVIAAASTGQVFVVTDFARCGDLFDMIAKRGPLGEDLTRHYFQQLISAVNHCHSRGVFHRDIKPENLLLDAKWSLKLSDFGLAAIVDSSGPMVRESCGTVEYAAPEVIMAERGGGGYDAAKADVWSCGVVLYVLCAGFLPFNGENVDLEEMVGKMKRGEFRLLKKMSTGLKWLLLRLLDPNPETRISVDEIIQDGWFRQGYEEVISDEEDC</sequence>
<reference evidence="8" key="2">
    <citation type="submission" date="2025-08" db="UniProtKB">
        <authorList>
            <consortium name="RefSeq"/>
        </authorList>
    </citation>
    <scope>IDENTIFICATION</scope>
    <source>
        <tissue evidence="8">Leaf</tissue>
    </source>
</reference>
<dbReference type="InterPro" id="IPR011009">
    <property type="entry name" value="Kinase-like_dom_sf"/>
</dbReference>
<evidence type="ECO:0000256" key="2">
    <source>
        <dbReference type="ARBA" id="ARBA00022679"/>
    </source>
</evidence>
<dbReference type="PANTHER" id="PTHR43895:SF140">
    <property type="entry name" value="CBL-INTERACTING SERINE_THREONINE-PROTEIN KINASE 12"/>
    <property type="match status" value="1"/>
</dbReference>